<dbReference type="SMART" id="SM00100">
    <property type="entry name" value="cNMP"/>
    <property type="match status" value="2"/>
</dbReference>
<dbReference type="SUPFAM" id="SSF51206">
    <property type="entry name" value="cAMP-binding domain-like"/>
    <property type="match status" value="2"/>
</dbReference>
<dbReference type="InterPro" id="IPR000595">
    <property type="entry name" value="cNMP-bd_dom"/>
</dbReference>
<feature type="compositionally biased region" description="Low complexity" evidence="2">
    <location>
        <begin position="1429"/>
        <end position="1439"/>
    </location>
</feature>
<feature type="compositionally biased region" description="Basic and acidic residues" evidence="2">
    <location>
        <begin position="1934"/>
        <end position="1943"/>
    </location>
</feature>
<feature type="region of interest" description="Disordered" evidence="2">
    <location>
        <begin position="849"/>
        <end position="890"/>
    </location>
</feature>
<feature type="region of interest" description="Disordered" evidence="2">
    <location>
        <begin position="1529"/>
        <end position="1548"/>
    </location>
</feature>
<reference evidence="4 5" key="1">
    <citation type="submission" date="2021-02" db="EMBL/GenBank/DDBJ databases">
        <title>Porcisia hertigi Genome sequencing and assembly.</title>
        <authorList>
            <person name="Almutairi H."/>
            <person name="Gatherer D."/>
        </authorList>
    </citation>
    <scope>NUCLEOTIDE SEQUENCE [LARGE SCALE GENOMIC DNA]</scope>
    <source>
        <strain evidence="4 5">C119</strain>
    </source>
</reference>
<feature type="region of interest" description="Disordered" evidence="2">
    <location>
        <begin position="1781"/>
        <end position="1839"/>
    </location>
</feature>
<dbReference type="GeneID" id="94286694"/>
<feature type="region of interest" description="Disordered" evidence="2">
    <location>
        <begin position="1928"/>
        <end position="1951"/>
    </location>
</feature>
<feature type="region of interest" description="Disordered" evidence="2">
    <location>
        <begin position="1414"/>
        <end position="1439"/>
    </location>
</feature>
<dbReference type="PANTHER" id="PTHR24567:SF26">
    <property type="entry name" value="REGULATORY PROTEIN YEIL"/>
    <property type="match status" value="1"/>
</dbReference>
<evidence type="ECO:0000313" key="5">
    <source>
        <dbReference type="Proteomes" id="UP000674318"/>
    </source>
</evidence>
<dbReference type="PROSITE" id="PS50042">
    <property type="entry name" value="CNMP_BINDING_3"/>
    <property type="match status" value="2"/>
</dbReference>
<dbReference type="GO" id="GO:0003700">
    <property type="term" value="F:DNA-binding transcription factor activity"/>
    <property type="evidence" value="ECO:0007669"/>
    <property type="project" value="TreeGrafter"/>
</dbReference>
<dbReference type="InterPro" id="IPR018490">
    <property type="entry name" value="cNMP-bd_dom_sf"/>
</dbReference>
<name>A0A836KX71_9TRYP</name>
<evidence type="ECO:0000259" key="3">
    <source>
        <dbReference type="PROSITE" id="PS50042"/>
    </source>
</evidence>
<dbReference type="Gene3D" id="2.60.120.10">
    <property type="entry name" value="Jelly Rolls"/>
    <property type="match status" value="2"/>
</dbReference>
<evidence type="ECO:0000256" key="1">
    <source>
        <dbReference type="SAM" id="Coils"/>
    </source>
</evidence>
<feature type="domain" description="Cyclic nucleotide-binding" evidence="3">
    <location>
        <begin position="533"/>
        <end position="578"/>
    </location>
</feature>
<organism evidence="4 5">
    <name type="scientific">Porcisia hertigi</name>
    <dbReference type="NCBI Taxonomy" id="2761500"/>
    <lineage>
        <taxon>Eukaryota</taxon>
        <taxon>Discoba</taxon>
        <taxon>Euglenozoa</taxon>
        <taxon>Kinetoplastea</taxon>
        <taxon>Metakinetoplastina</taxon>
        <taxon>Trypanosomatida</taxon>
        <taxon>Trypanosomatidae</taxon>
        <taxon>Leishmaniinae</taxon>
        <taxon>Porcisia</taxon>
    </lineage>
</organism>
<comment type="caution">
    <text evidence="4">The sequence shown here is derived from an EMBL/GenBank/DDBJ whole genome shotgun (WGS) entry which is preliminary data.</text>
</comment>
<evidence type="ECO:0000313" key="4">
    <source>
        <dbReference type="EMBL" id="KAG5490446.1"/>
    </source>
</evidence>
<keyword evidence="1" id="KW-0175">Coiled coil</keyword>
<dbReference type="InterPro" id="IPR050397">
    <property type="entry name" value="Env_Response_Regulators"/>
</dbReference>
<gene>
    <name evidence="4" type="ORF">JKF63_00566</name>
</gene>
<dbReference type="RefSeq" id="XP_067752774.1">
    <property type="nucleotide sequence ID" value="XM_067896617.1"/>
</dbReference>
<sequence>MLTVGSPRAPGILEHGRPCHQSARRNSRRYSSTTQGRPKRSESIVEINGVSIDRLTYINTALDALPGVTLREYFAPIMRFKKQMLRRQLNIRQRFPSRSTVEGAAAYTKMVADALTLLTRALNTAGGDLMLDGGTASLSLEPKDVIAILKDKVAPVSFDTGGVLVYPRESPDTSFVYIVVAGTVSATFFQPQTQSLALHHSHRGGGLGMSRGRKTYFTSANDVVRLCGGGLTQETVMIMDDCTTANSIHNNTMVSGTNANCDAPSVSNVTTAIHRSLRRASRTVGQPTLRPTHTEQVRGPVVLGASESLGMAPFKHVCYTASTTSVVAPASGTASAASKGDRGGAPYMEFVNAFCIRTSDVHAAVVSIAAQQRAGRQRRASHHRLSWCATAPGEALPRGAVRTVADFIVSARRRSLQSDYAATELLMRQSWLLQDAPAPTIRTLISHLVPRTYMPGEVMACPHTSGAARQLCFLRRGRLKVFVVPKSLDSSAMFMSGEFPNDLAASGTLSDGCRCWCLGERPNAQPAEVVESGASFGELSVLFREPRHCVLRADTVCDVWCLPHRSFTKVVHRDASLRDGLLQKAAVLRIEWMGKQRFTRALAQQLRAGFQLLRTLPDIAIRLIQERLEPVIYPPGSLVASTSTRCTEMIFIMRGTVSTICKGVATYGMGDVLGEGCLIPHRWPLGLSARTMVEGWRIKAVQVIDALRRMDLLHQYSGLVTGQTPQLMKKIFGTPLPEIEVDAVGRQRMPKMAAPPGGSSSYATYGRAVSEAQLKAMCFLYRDYVRWEDINYSTMGSPAAYAAPQLAEAPLDAVARVATISRLGRGGSQEVSAALSQRQDTVGNNKKTTFGIPDAAAAPGTTTAPLPGRTGTSPAVGSGRNAARANSGRRRLRPQLRVGGCRGPAQRVASLGAFFVKRTFFGAEAPSRTLAKGRTTHTNGSHSHPPFPPRLHRMLRLLDERNRTWAAEQYHEAALARQEMSQRDVALRDREVHLSRVSSRTPSPDSNGLRSAAAATARPLTATAVLSSTGPAPVHIFLQGERPKYELALSEAISIGYVMQLPGISDIQHSVLLVDPDVALGPPAQRGRRYLMSVTPNDRHTKNNFLFAASDLEGGDSVDSRQKAAETQAEGSRHSKTRKLFNMMRIAVAPRVDNDPDLASPMLHPATISGEFVSDEAPPPGTLVPVSESQVRGLHSEAEGQGNSILVSVATLSPDRADRQDVHLSNNSTLAHADSIATPSPLCVSPKKSRKEREEEAFYRLLRRDPGHAMEMLCKHYSVSCGFTSAGQAPTLTSPTWGAADGRSGNGADQMMSLMSISAESQRRAPPPQKLSLLKRLEAAARAGMPGASSTSGLESPALSRLQTSSRRLTDAEDRSVVLMNHATPSYPQLVRATARDRWRTLNQLTAGSAPPLTCGSSASLSPNKVTKANAASPSPTTTMAAPSAGLAEYFYGEGQRHSAPVLFVEGYGPLQPMPESWSEYPRAIPVNAVACGKLNVSNDSIDCIGKSGARASSLHTAMAAAAALRRRVSRAGGPRGSSRGGSVSASAHATDVYPQMEAFMMPNAEDTEEFIRHVQRDVEGLNAVAKEQRQERDEARAKNGHAGKFLDLVEATLGKPNGEELEFLEAWRIQYRHMDGEALRLACLPAPLRREAGPNYMVQELRSLANTPAIVDSAMQRNTSGVQEWQNQQASRTDGASLFPGASILAASAANASDGGIASALDMPQRVAAIIGTARLGFTPAPLQNPSAHMSPRDFEAWVRQREDFFAAYQRFLDCHGGDGENGGKADAPAPPLAVPKLQFSPSPPLRGQTTPPGTPAVSSSASSPEALNEPPADFRTTLHPLSEYSDAEEVFMADTGLGPKPDQPAARAAPLGSVCHSAPTSVAEVSTDIGSALGSLVTSPTRSSHMVLGVPHMTLAGTVSGHEYAEDANWSRGDEARREDTTTPPWLNM</sequence>
<dbReference type="GO" id="GO:0005829">
    <property type="term" value="C:cytosol"/>
    <property type="evidence" value="ECO:0007669"/>
    <property type="project" value="TreeGrafter"/>
</dbReference>
<dbReference type="OrthoDB" id="2021138at2759"/>
<dbReference type="Proteomes" id="UP000674318">
    <property type="component" value="Unassembled WGS sequence"/>
</dbReference>
<accession>A0A836KX71</accession>
<feature type="domain" description="Cyclic nucleotide-binding" evidence="3">
    <location>
        <begin position="612"/>
        <end position="679"/>
    </location>
</feature>
<feature type="region of interest" description="Disordered" evidence="2">
    <location>
        <begin position="1"/>
        <end position="41"/>
    </location>
</feature>
<dbReference type="InterPro" id="IPR014710">
    <property type="entry name" value="RmlC-like_jellyroll"/>
</dbReference>
<proteinExistence type="predicted"/>
<feature type="region of interest" description="Disordered" evidence="2">
    <location>
        <begin position="1342"/>
        <end position="1369"/>
    </location>
</feature>
<keyword evidence="5" id="KW-1185">Reference proteome</keyword>
<dbReference type="EMBL" id="JAFJZO010000036">
    <property type="protein sequence ID" value="KAG5490446.1"/>
    <property type="molecule type" value="Genomic_DNA"/>
</dbReference>
<evidence type="ECO:0000256" key="2">
    <source>
        <dbReference type="SAM" id="MobiDB-lite"/>
    </source>
</evidence>
<feature type="compositionally biased region" description="Low complexity" evidence="2">
    <location>
        <begin position="855"/>
        <end position="886"/>
    </location>
</feature>
<feature type="compositionally biased region" description="Low complexity" evidence="2">
    <location>
        <begin position="1817"/>
        <end position="1833"/>
    </location>
</feature>
<dbReference type="KEGG" id="phet:94286694"/>
<feature type="compositionally biased region" description="Polar residues" evidence="2">
    <location>
        <begin position="1415"/>
        <end position="1427"/>
    </location>
</feature>
<protein>
    <recommendedName>
        <fullName evidence="3">Cyclic nucleotide-binding domain-containing protein</fullName>
    </recommendedName>
</protein>
<dbReference type="PANTHER" id="PTHR24567">
    <property type="entry name" value="CRP FAMILY TRANSCRIPTIONAL REGULATORY PROTEIN"/>
    <property type="match status" value="1"/>
</dbReference>
<feature type="coiled-coil region" evidence="1">
    <location>
        <begin position="1572"/>
        <end position="1599"/>
    </location>
</feature>
<dbReference type="CDD" id="cd00038">
    <property type="entry name" value="CAP_ED"/>
    <property type="match status" value="2"/>
</dbReference>
<feature type="region of interest" description="Disordered" evidence="2">
    <location>
        <begin position="1115"/>
        <end position="1135"/>
    </location>
</feature>